<keyword evidence="12" id="KW-1185">Reference proteome</keyword>
<evidence type="ECO:0000256" key="2">
    <source>
        <dbReference type="ARBA" id="ARBA00006375"/>
    </source>
</evidence>
<feature type="repeat" description="Solcar" evidence="9">
    <location>
        <begin position="8"/>
        <end position="114"/>
    </location>
</feature>
<reference evidence="11" key="1">
    <citation type="submission" date="2020-11" db="EMBL/GenBank/DDBJ databases">
        <title>Gallus gallus (Chicken) genome, bGalGal1, GRCg7b, maternal haplotype autosomes + Z &amp; W.</title>
        <authorList>
            <person name="Warren W."/>
            <person name="Formenti G."/>
            <person name="Fedrigo O."/>
            <person name="Haase B."/>
            <person name="Mountcastle J."/>
            <person name="Balacco J."/>
            <person name="Tracey A."/>
            <person name="Schneider V."/>
            <person name="Okimoto R."/>
            <person name="Cheng H."/>
            <person name="Hawken R."/>
            <person name="Howe K."/>
            <person name="Jarvis E.D."/>
        </authorList>
    </citation>
    <scope>NUCLEOTIDE SEQUENCE [LARGE SCALE GENOMIC DNA]</scope>
    <source>
        <strain evidence="11">Broiler</strain>
    </source>
</reference>
<dbReference type="PANTHER" id="PTHR45624:SF56">
    <property type="entry name" value="MITOCHONDRIAL CARNITINE_ACYLCARNITINE CARRIER PROTEIN"/>
    <property type="match status" value="1"/>
</dbReference>
<keyword evidence="13" id="KW-1267">Proteomics identification</keyword>
<evidence type="ECO:0000313" key="11">
    <source>
        <dbReference type="Ensembl" id="ENSGALP00010029647.1"/>
    </source>
</evidence>
<dbReference type="InterPro" id="IPR050567">
    <property type="entry name" value="Mitochondrial_Carrier"/>
</dbReference>
<keyword evidence="6" id="KW-1133">Transmembrane helix</keyword>
<dbReference type="SUPFAM" id="SSF103506">
    <property type="entry name" value="Mitochondrial carrier"/>
    <property type="match status" value="1"/>
</dbReference>
<dbReference type="PANTHER" id="PTHR45624">
    <property type="entry name" value="MITOCHONDRIAL BASIC AMINO ACIDS TRANSPORTER-RELATED"/>
    <property type="match status" value="1"/>
</dbReference>
<evidence type="ECO:0000256" key="7">
    <source>
        <dbReference type="ARBA" id="ARBA00023128"/>
    </source>
</evidence>
<dbReference type="Pfam" id="PF00153">
    <property type="entry name" value="Mito_carr"/>
    <property type="match status" value="2"/>
</dbReference>
<evidence type="ECO:0000256" key="6">
    <source>
        <dbReference type="ARBA" id="ARBA00022989"/>
    </source>
</evidence>
<evidence type="ECO:0000256" key="5">
    <source>
        <dbReference type="ARBA" id="ARBA00022737"/>
    </source>
</evidence>
<keyword evidence="3 10" id="KW-0813">Transport</keyword>
<name>A0A8V0ZEI5_CHICK</name>
<comment type="similarity">
    <text evidence="2 10">Belongs to the mitochondrial carrier (TC 2.A.29) family.</text>
</comment>
<dbReference type="AlphaFoldDB" id="A0A8V0ZEI5"/>
<reference evidence="11" key="3">
    <citation type="submission" date="2025-09" db="UniProtKB">
        <authorList>
            <consortium name="Ensembl"/>
        </authorList>
    </citation>
    <scope>IDENTIFICATION</scope>
    <source>
        <strain evidence="11">broiler</strain>
    </source>
</reference>
<dbReference type="Ensembl" id="ENSGALT00010050177.1">
    <property type="protein sequence ID" value="ENSGALP00010029647.1"/>
    <property type="gene ID" value="ENSGALG00010020754.1"/>
</dbReference>
<dbReference type="InterPro" id="IPR023395">
    <property type="entry name" value="MCP_dom_sf"/>
</dbReference>
<proteinExistence type="evidence at protein level"/>
<sequence length="219" mass="24105">MAEQPQPISPVKNFFAGGFGGVCLVFVGHPLDTIKVRLQTQPRPQPGQPPLYSGTFDCFRKTLTGEISSAVCSWHVVRSVHNSNHGSRRENQVPFTDVPASGMYFMTYEWLKNVLTPEGKSVSDLSVPRILFAGGLAGIFNWAVAIPPDVLKSRFQTAPPGKYPNGFRDVLRELIREEGVASLYKGFTAVMIRAFPANAACFLGFEVAMKFLNWIVPGL</sequence>
<evidence type="ECO:0007829" key="13">
    <source>
        <dbReference type="PeptideAtlas" id="A0A8V0ZEI5"/>
    </source>
</evidence>
<dbReference type="Gene3D" id="1.50.40.10">
    <property type="entry name" value="Mitochondrial carrier domain"/>
    <property type="match status" value="1"/>
</dbReference>
<feature type="repeat" description="Solcar" evidence="9">
    <location>
        <begin position="125"/>
        <end position="211"/>
    </location>
</feature>
<keyword evidence="8 9" id="KW-0472">Membrane</keyword>
<dbReference type="Proteomes" id="UP000000539">
    <property type="component" value="Chromosome 12"/>
</dbReference>
<accession>A0A8V0ZEI5</accession>
<dbReference type="GO" id="GO:0031966">
    <property type="term" value="C:mitochondrial membrane"/>
    <property type="evidence" value="ECO:0007669"/>
    <property type="project" value="UniProtKB-SubCell"/>
</dbReference>
<dbReference type="OrthoDB" id="14252at2759"/>
<organism evidence="11 12">
    <name type="scientific">Gallus gallus</name>
    <name type="common">Chicken</name>
    <dbReference type="NCBI Taxonomy" id="9031"/>
    <lineage>
        <taxon>Eukaryota</taxon>
        <taxon>Metazoa</taxon>
        <taxon>Chordata</taxon>
        <taxon>Craniata</taxon>
        <taxon>Vertebrata</taxon>
        <taxon>Euteleostomi</taxon>
        <taxon>Archelosauria</taxon>
        <taxon>Archosauria</taxon>
        <taxon>Dinosauria</taxon>
        <taxon>Saurischia</taxon>
        <taxon>Theropoda</taxon>
        <taxon>Coelurosauria</taxon>
        <taxon>Aves</taxon>
        <taxon>Neognathae</taxon>
        <taxon>Galloanserae</taxon>
        <taxon>Galliformes</taxon>
        <taxon>Phasianidae</taxon>
        <taxon>Phasianinae</taxon>
        <taxon>Gallus</taxon>
    </lineage>
</organism>
<keyword evidence="7" id="KW-0496">Mitochondrion</keyword>
<comment type="subcellular location">
    <subcellularLocation>
        <location evidence="1">Mitochondrion membrane</location>
        <topology evidence="1">Multi-pass membrane protein</topology>
    </subcellularLocation>
</comment>
<dbReference type="InterPro" id="IPR018108">
    <property type="entry name" value="MCP_transmembrane"/>
</dbReference>
<protein>
    <submittedName>
        <fullName evidence="11">Solute carrier family 25 member 20</fullName>
    </submittedName>
</protein>
<evidence type="ECO:0000256" key="1">
    <source>
        <dbReference type="ARBA" id="ARBA00004225"/>
    </source>
</evidence>
<evidence type="ECO:0000256" key="10">
    <source>
        <dbReference type="RuleBase" id="RU000488"/>
    </source>
</evidence>
<gene>
    <name evidence="11" type="primary">SLC25A20</name>
</gene>
<dbReference type="PROSITE" id="PS50920">
    <property type="entry name" value="SOLCAR"/>
    <property type="match status" value="2"/>
</dbReference>
<dbReference type="GeneTree" id="ENSGT00940000157863"/>
<evidence type="ECO:0000256" key="3">
    <source>
        <dbReference type="ARBA" id="ARBA00022448"/>
    </source>
</evidence>
<evidence type="ECO:0000313" key="12">
    <source>
        <dbReference type="Proteomes" id="UP000000539"/>
    </source>
</evidence>
<reference evidence="11" key="2">
    <citation type="submission" date="2025-08" db="UniProtKB">
        <authorList>
            <consortium name="Ensembl"/>
        </authorList>
    </citation>
    <scope>IDENTIFICATION</scope>
    <source>
        <strain evidence="11">broiler</strain>
    </source>
</reference>
<keyword evidence="5" id="KW-0677">Repeat</keyword>
<evidence type="ECO:0000256" key="8">
    <source>
        <dbReference type="ARBA" id="ARBA00023136"/>
    </source>
</evidence>
<keyword evidence="4 9" id="KW-0812">Transmembrane</keyword>
<evidence type="ECO:0000256" key="4">
    <source>
        <dbReference type="ARBA" id="ARBA00022692"/>
    </source>
</evidence>
<evidence type="ECO:0000256" key="9">
    <source>
        <dbReference type="PROSITE-ProRule" id="PRU00282"/>
    </source>
</evidence>